<accession>A0ABD2PVL6</accession>
<feature type="compositionally biased region" description="Low complexity" evidence="1">
    <location>
        <begin position="121"/>
        <end position="138"/>
    </location>
</feature>
<dbReference type="AlphaFoldDB" id="A0ABD2PVL6"/>
<evidence type="ECO:0000256" key="1">
    <source>
        <dbReference type="SAM" id="MobiDB-lite"/>
    </source>
</evidence>
<protein>
    <submittedName>
        <fullName evidence="2">Uncharacterized protein</fullName>
    </submittedName>
</protein>
<feature type="compositionally biased region" description="Low complexity" evidence="1">
    <location>
        <begin position="25"/>
        <end position="40"/>
    </location>
</feature>
<gene>
    <name evidence="2" type="ORF">Ciccas_009927</name>
</gene>
<reference evidence="2 3" key="1">
    <citation type="submission" date="2024-11" db="EMBL/GenBank/DDBJ databases">
        <title>Adaptive evolution of stress response genes in parasites aligns with host niche diversity.</title>
        <authorList>
            <person name="Hahn C."/>
            <person name="Resl P."/>
        </authorList>
    </citation>
    <scope>NUCLEOTIDE SEQUENCE [LARGE SCALE GENOMIC DNA]</scope>
    <source>
        <strain evidence="2">EGGRZ-B1_66</strain>
        <tissue evidence="2">Body</tissue>
    </source>
</reference>
<name>A0ABD2PVL6_9PLAT</name>
<feature type="compositionally biased region" description="Polar residues" evidence="1">
    <location>
        <begin position="105"/>
        <end position="120"/>
    </location>
</feature>
<evidence type="ECO:0000313" key="3">
    <source>
        <dbReference type="Proteomes" id="UP001626550"/>
    </source>
</evidence>
<proteinExistence type="predicted"/>
<feature type="compositionally biased region" description="Low complexity" evidence="1">
    <location>
        <begin position="77"/>
        <end position="86"/>
    </location>
</feature>
<feature type="region of interest" description="Disordered" evidence="1">
    <location>
        <begin position="105"/>
        <end position="138"/>
    </location>
</feature>
<keyword evidence="3" id="KW-1185">Reference proteome</keyword>
<dbReference type="Proteomes" id="UP001626550">
    <property type="component" value="Unassembled WGS sequence"/>
</dbReference>
<dbReference type="EMBL" id="JBJKFK010002191">
    <property type="protein sequence ID" value="KAL3311490.1"/>
    <property type="molecule type" value="Genomic_DNA"/>
</dbReference>
<feature type="region of interest" description="Disordered" evidence="1">
    <location>
        <begin position="1"/>
        <end position="86"/>
    </location>
</feature>
<organism evidence="2 3">
    <name type="scientific">Cichlidogyrus casuarinus</name>
    <dbReference type="NCBI Taxonomy" id="1844966"/>
    <lineage>
        <taxon>Eukaryota</taxon>
        <taxon>Metazoa</taxon>
        <taxon>Spiralia</taxon>
        <taxon>Lophotrochozoa</taxon>
        <taxon>Platyhelminthes</taxon>
        <taxon>Monogenea</taxon>
        <taxon>Monopisthocotylea</taxon>
        <taxon>Dactylogyridea</taxon>
        <taxon>Ancyrocephalidae</taxon>
        <taxon>Cichlidogyrus</taxon>
    </lineage>
</organism>
<evidence type="ECO:0000313" key="2">
    <source>
        <dbReference type="EMBL" id="KAL3311490.1"/>
    </source>
</evidence>
<sequence>MKQAPARPKDQQESTSNGPPQLVISSSSPSSNSWNTTTSSQRPAVASDTQLTRRRYEYETNSLSKRTRRIVPNPEPSSSHSNSSSGYISRFRVPVASINYSTPILSRTGSDSVLSEELTTSSDSNYDNGPSSSSSVSDMSVNIRAHRVIQVRNRKSRYDNVPDEESPEEERLTLDDGNGIGRPGNGVTVSCTVN</sequence>
<feature type="region of interest" description="Disordered" evidence="1">
    <location>
        <begin position="154"/>
        <end position="194"/>
    </location>
</feature>
<comment type="caution">
    <text evidence="2">The sequence shown here is derived from an EMBL/GenBank/DDBJ whole genome shotgun (WGS) entry which is preliminary data.</text>
</comment>